<name>A0A1Q9EWJ3_SYMMI</name>
<feature type="compositionally biased region" description="Basic residues" evidence="1">
    <location>
        <begin position="113"/>
        <end position="122"/>
    </location>
</feature>
<feature type="chain" id="PRO_5013271677" evidence="2">
    <location>
        <begin position="36"/>
        <end position="248"/>
    </location>
</feature>
<protein>
    <submittedName>
        <fullName evidence="3">Uncharacterized protein</fullName>
    </submittedName>
</protein>
<feature type="compositionally biased region" description="Polar residues" evidence="1">
    <location>
        <begin position="170"/>
        <end position="184"/>
    </location>
</feature>
<organism evidence="3 4">
    <name type="scientific">Symbiodinium microadriaticum</name>
    <name type="common">Dinoflagellate</name>
    <name type="synonym">Zooxanthella microadriatica</name>
    <dbReference type="NCBI Taxonomy" id="2951"/>
    <lineage>
        <taxon>Eukaryota</taxon>
        <taxon>Sar</taxon>
        <taxon>Alveolata</taxon>
        <taxon>Dinophyceae</taxon>
        <taxon>Suessiales</taxon>
        <taxon>Symbiodiniaceae</taxon>
        <taxon>Symbiodinium</taxon>
    </lineage>
</organism>
<dbReference type="EMBL" id="LSRX01000054">
    <property type="protein sequence ID" value="OLQ11791.1"/>
    <property type="molecule type" value="Genomic_DNA"/>
</dbReference>
<gene>
    <name evidence="3" type="ORF">AK812_SmicGene4397</name>
</gene>
<keyword evidence="2" id="KW-0732">Signal</keyword>
<proteinExistence type="predicted"/>
<dbReference type="OrthoDB" id="418552at2759"/>
<evidence type="ECO:0000313" key="3">
    <source>
        <dbReference type="EMBL" id="OLQ11791.1"/>
    </source>
</evidence>
<evidence type="ECO:0000256" key="1">
    <source>
        <dbReference type="SAM" id="MobiDB-lite"/>
    </source>
</evidence>
<evidence type="ECO:0000256" key="2">
    <source>
        <dbReference type="SAM" id="SignalP"/>
    </source>
</evidence>
<keyword evidence="4" id="KW-1185">Reference proteome</keyword>
<evidence type="ECO:0000313" key="4">
    <source>
        <dbReference type="Proteomes" id="UP000186817"/>
    </source>
</evidence>
<feature type="signal peptide" evidence="2">
    <location>
        <begin position="1"/>
        <end position="35"/>
    </location>
</feature>
<reference evidence="3 4" key="1">
    <citation type="submission" date="2016-02" db="EMBL/GenBank/DDBJ databases">
        <title>Genome analysis of coral dinoflagellate symbionts highlights evolutionary adaptations to a symbiotic lifestyle.</title>
        <authorList>
            <person name="Aranda M."/>
            <person name="Li Y."/>
            <person name="Liew Y.J."/>
            <person name="Baumgarten S."/>
            <person name="Simakov O."/>
            <person name="Wilson M."/>
            <person name="Piel J."/>
            <person name="Ashoor H."/>
            <person name="Bougouffa S."/>
            <person name="Bajic V.B."/>
            <person name="Ryu T."/>
            <person name="Ravasi T."/>
            <person name="Bayer T."/>
            <person name="Micklem G."/>
            <person name="Kim H."/>
            <person name="Bhak J."/>
            <person name="Lajeunesse T.C."/>
            <person name="Voolstra C.R."/>
        </authorList>
    </citation>
    <scope>NUCLEOTIDE SEQUENCE [LARGE SCALE GENOMIC DNA]</scope>
    <source>
        <strain evidence="3 4">CCMP2467</strain>
    </source>
</reference>
<feature type="region of interest" description="Disordered" evidence="1">
    <location>
        <begin position="166"/>
        <end position="207"/>
    </location>
</feature>
<feature type="region of interest" description="Disordered" evidence="1">
    <location>
        <begin position="113"/>
        <end position="136"/>
    </location>
</feature>
<dbReference type="AlphaFoldDB" id="A0A1Q9EWJ3"/>
<sequence>MILTWANCRDGAEKSAVCLGVPLLLLLANSHLAVGSQMPHVQSCTDLPEHAQLNFKAPGLISIVKPRLQLSQLIGVQTGQASVRAGELPQQEPSCASLQWLSVEVQHPDQLVAKKHRNRGRKSRESKTKEVNAEMHNRACCQSAESGDLVLEANASEDPLSTGYFERSETATSSTCSSVPTAQAGQDPDSHSPAPPGLERPIGWTLLPSTPNSQPRLVLILLSCGHVFATRFYRRQLRGPPGCSMIAR</sequence>
<dbReference type="Proteomes" id="UP000186817">
    <property type="component" value="Unassembled WGS sequence"/>
</dbReference>
<accession>A0A1Q9EWJ3</accession>
<feature type="compositionally biased region" description="Basic and acidic residues" evidence="1">
    <location>
        <begin position="123"/>
        <end position="136"/>
    </location>
</feature>
<comment type="caution">
    <text evidence="3">The sequence shown here is derived from an EMBL/GenBank/DDBJ whole genome shotgun (WGS) entry which is preliminary data.</text>
</comment>